<dbReference type="PANTHER" id="PTHR43261:SF1">
    <property type="entry name" value="RIBOSOME-RELEASING FACTOR 2, MITOCHONDRIAL"/>
    <property type="match status" value="1"/>
</dbReference>
<comment type="function">
    <text evidence="7">Catalyzes the GTP-dependent ribosomal translocation step during translation elongation. During this step, the ribosome changes from the pre-translocational (PRE) to the post-translocational (POST) state as the newly formed A-site-bound peptidyl-tRNA and P-site-bound deacylated tRNA move to the P and E sites, respectively. Catalyzes the coordinated movement of the two tRNA molecules, the mRNA and conformational changes in the ribosome.</text>
</comment>
<dbReference type="GO" id="GO:0003924">
    <property type="term" value="F:GTPase activity"/>
    <property type="evidence" value="ECO:0007669"/>
    <property type="project" value="InterPro"/>
</dbReference>
<dbReference type="InterPro" id="IPR035647">
    <property type="entry name" value="EFG_III/V"/>
</dbReference>
<dbReference type="Pfam" id="PF00009">
    <property type="entry name" value="GTP_EFTU"/>
    <property type="match status" value="1"/>
</dbReference>
<dbReference type="SMART" id="SM00838">
    <property type="entry name" value="EFG_C"/>
    <property type="match status" value="1"/>
</dbReference>
<evidence type="ECO:0000256" key="2">
    <source>
        <dbReference type="ARBA" id="ARBA00017872"/>
    </source>
</evidence>
<dbReference type="GO" id="GO:0005737">
    <property type="term" value="C:cytoplasm"/>
    <property type="evidence" value="ECO:0007669"/>
    <property type="project" value="UniProtKB-SubCell"/>
</dbReference>
<dbReference type="Proteomes" id="UP000095546">
    <property type="component" value="Unassembled WGS sequence"/>
</dbReference>
<dbReference type="InterPro" id="IPR014721">
    <property type="entry name" value="Ribsml_uS5_D2-typ_fold_subgr"/>
</dbReference>
<feature type="binding site" evidence="7">
    <location>
        <begin position="135"/>
        <end position="138"/>
    </location>
    <ligand>
        <name>GTP</name>
        <dbReference type="ChEBI" id="CHEBI:37565"/>
    </ligand>
</feature>
<evidence type="ECO:0000256" key="4">
    <source>
        <dbReference type="ARBA" id="ARBA00022768"/>
    </source>
</evidence>
<dbReference type="Gene3D" id="3.30.70.870">
    <property type="entry name" value="Elongation Factor G (Translational Gtpase), domain 3"/>
    <property type="match status" value="1"/>
</dbReference>
<dbReference type="GO" id="GO:0005525">
    <property type="term" value="F:GTP binding"/>
    <property type="evidence" value="ECO:0007669"/>
    <property type="project" value="UniProtKB-UniRule"/>
</dbReference>
<keyword evidence="3 7" id="KW-0547">Nucleotide-binding</keyword>
<keyword evidence="6 7" id="KW-0342">GTP-binding</keyword>
<dbReference type="SUPFAM" id="SSF54211">
    <property type="entry name" value="Ribosomal protein S5 domain 2-like"/>
    <property type="match status" value="1"/>
</dbReference>
<dbReference type="InterPro" id="IPR004540">
    <property type="entry name" value="Transl_elong_EFG/EF2"/>
</dbReference>
<dbReference type="NCBIfam" id="NF009381">
    <property type="entry name" value="PRK12740.1-5"/>
    <property type="match status" value="1"/>
</dbReference>
<dbReference type="Pfam" id="PF03764">
    <property type="entry name" value="EFG_IV"/>
    <property type="match status" value="1"/>
</dbReference>
<evidence type="ECO:0000313" key="10">
    <source>
        <dbReference type="Proteomes" id="UP000095546"/>
    </source>
</evidence>
<dbReference type="Pfam" id="PF14492">
    <property type="entry name" value="EFG_III"/>
    <property type="match status" value="1"/>
</dbReference>
<keyword evidence="7" id="KW-0963">Cytoplasm</keyword>
<dbReference type="InterPro" id="IPR005225">
    <property type="entry name" value="Small_GTP-bd"/>
</dbReference>
<evidence type="ECO:0000313" key="9">
    <source>
        <dbReference type="EMBL" id="CUN41702.1"/>
    </source>
</evidence>
<dbReference type="Pfam" id="PF22042">
    <property type="entry name" value="EF-G_D2"/>
    <property type="match status" value="1"/>
</dbReference>
<dbReference type="InterPro" id="IPR041095">
    <property type="entry name" value="EFG_II"/>
</dbReference>
<dbReference type="InterPro" id="IPR035649">
    <property type="entry name" value="EFG_V"/>
</dbReference>
<dbReference type="FunFam" id="2.40.30.10:FF:000006">
    <property type="entry name" value="Elongation factor G"/>
    <property type="match status" value="1"/>
</dbReference>
<dbReference type="InterPro" id="IPR009022">
    <property type="entry name" value="EFG_III"/>
</dbReference>
<dbReference type="CDD" id="cd04088">
    <property type="entry name" value="EFG_mtEFG_II"/>
    <property type="match status" value="1"/>
</dbReference>
<dbReference type="FunFam" id="3.40.50.300:FF:000029">
    <property type="entry name" value="Elongation factor G"/>
    <property type="match status" value="1"/>
</dbReference>
<proteinExistence type="inferred from homology"/>
<dbReference type="PROSITE" id="PS00301">
    <property type="entry name" value="G_TR_1"/>
    <property type="match status" value="1"/>
</dbReference>
<dbReference type="CDD" id="cd16262">
    <property type="entry name" value="EFG_III"/>
    <property type="match status" value="1"/>
</dbReference>
<sequence length="692" mass="76635">MAREYSLEKTRNIGIMAHIDAGKTTTTERILFYTGVNHKIGEVHDGAATMDWMVQEQERGITITSAATTCHWKNHRINIIDTPGHVDFTVEVERSLRVLDGAVAVLTARGGVEPQTETVWRQAENYNVPRMAYVNKMDITGADFFNVIKMMKERLNANAVAIQLPIGAEDTFKGIIDLVKMEAIVYEDDLGKVEDEVAIPDDMKDQAEEYREILLEALSELDDDFMEKYLGGEEITEDEIKAVIRKGTVSCKLCPVTCGTSYRNKGVQPLLDAIVDYMPAPTDIPPIAGINPETGEEDHRPSSDDEPFAALAFKIMTDPYVGKLAFFRVYSGILDGGSYVYNSTKGKKERIGRILQMHANNRKEIDRVYSGDIAAAVGLKDTTTGDTLCDEEHPIILESMVFPDPVISVAVEPSTKNDQEKMGVALQKLAEEDPTFRVRTDQETGQTIISGMGELHLQIIVDRMLREFKVDCKVGEPQVAYRETIRKSVEAEGKFVRQSGGHGQYGHCWLKLEPQEPGEGFSFENKVVGGAIPKEFIKPIEDGVKQAMEAGVVAGYPMVDIKATVFDGSFHEVDSSEAAFKVAGSMAFRNGAEKANPVLLEPYVKVEVTVPEEYMGDVIGDLNSRRGRIDGMEARNGSQVITGFVPLSEMFGYSTDLRSKTQGRGNYSMEVAYYDEVPKNIADKIVAKNKGE</sequence>
<dbReference type="Gene3D" id="3.40.50.300">
    <property type="entry name" value="P-loop containing nucleotide triphosphate hydrolases"/>
    <property type="match status" value="1"/>
</dbReference>
<dbReference type="InterPro" id="IPR031157">
    <property type="entry name" value="G_TR_CS"/>
</dbReference>
<dbReference type="CDD" id="cd03713">
    <property type="entry name" value="EFG_mtEFG_C"/>
    <property type="match status" value="1"/>
</dbReference>
<dbReference type="SMART" id="SM00889">
    <property type="entry name" value="EFG_IV"/>
    <property type="match status" value="1"/>
</dbReference>
<dbReference type="STRING" id="187979.ERS852385_00366"/>
<dbReference type="InterPro" id="IPR053905">
    <property type="entry name" value="EF-G-like_DII"/>
</dbReference>
<accession>A0A173WQ80</accession>
<dbReference type="OrthoDB" id="9804431at2"/>
<dbReference type="InterPro" id="IPR027417">
    <property type="entry name" value="P-loop_NTPase"/>
</dbReference>
<feature type="binding site" evidence="7">
    <location>
        <begin position="81"/>
        <end position="85"/>
    </location>
    <ligand>
        <name>GTP</name>
        <dbReference type="ChEBI" id="CHEBI:37565"/>
    </ligand>
</feature>
<dbReference type="InterPro" id="IPR000640">
    <property type="entry name" value="EFG_V-like"/>
</dbReference>
<keyword evidence="5 7" id="KW-0648">Protein biosynthesis</keyword>
<dbReference type="GO" id="GO:0003746">
    <property type="term" value="F:translation elongation factor activity"/>
    <property type="evidence" value="ECO:0007669"/>
    <property type="project" value="UniProtKB-UniRule"/>
</dbReference>
<dbReference type="EMBL" id="CYYU01000001">
    <property type="protein sequence ID" value="CUN41702.1"/>
    <property type="molecule type" value="Genomic_DNA"/>
</dbReference>
<organism evidence="9 10">
    <name type="scientific">Mitsuokella jalaludinii</name>
    <dbReference type="NCBI Taxonomy" id="187979"/>
    <lineage>
        <taxon>Bacteria</taxon>
        <taxon>Bacillati</taxon>
        <taxon>Bacillota</taxon>
        <taxon>Negativicutes</taxon>
        <taxon>Selenomonadales</taxon>
        <taxon>Selenomonadaceae</taxon>
        <taxon>Mitsuokella</taxon>
    </lineage>
</organism>
<evidence type="ECO:0000256" key="6">
    <source>
        <dbReference type="ARBA" id="ARBA00023134"/>
    </source>
</evidence>
<dbReference type="FunFam" id="3.30.70.870:FF:000001">
    <property type="entry name" value="Elongation factor G"/>
    <property type="match status" value="1"/>
</dbReference>
<evidence type="ECO:0000259" key="8">
    <source>
        <dbReference type="PROSITE" id="PS51722"/>
    </source>
</evidence>
<evidence type="ECO:0000256" key="5">
    <source>
        <dbReference type="ARBA" id="ARBA00022917"/>
    </source>
</evidence>
<dbReference type="NCBIfam" id="TIGR00231">
    <property type="entry name" value="small_GTP"/>
    <property type="match status" value="1"/>
</dbReference>
<dbReference type="FunFam" id="3.30.70.240:FF:000001">
    <property type="entry name" value="Elongation factor G"/>
    <property type="match status" value="1"/>
</dbReference>
<dbReference type="GeneID" id="83709520"/>
<feature type="binding site" evidence="7">
    <location>
        <begin position="17"/>
        <end position="24"/>
    </location>
    <ligand>
        <name>GTP</name>
        <dbReference type="ChEBI" id="CHEBI:37565"/>
    </ligand>
</feature>
<dbReference type="NCBIfam" id="NF009891">
    <property type="entry name" value="PRK13351.1-1"/>
    <property type="match status" value="1"/>
</dbReference>
<keyword evidence="10" id="KW-1185">Reference proteome</keyword>
<dbReference type="SUPFAM" id="SSF52540">
    <property type="entry name" value="P-loop containing nucleoside triphosphate hydrolases"/>
    <property type="match status" value="1"/>
</dbReference>
<dbReference type="PANTHER" id="PTHR43261">
    <property type="entry name" value="TRANSLATION ELONGATION FACTOR G-RELATED"/>
    <property type="match status" value="1"/>
</dbReference>
<dbReference type="CDD" id="cd01886">
    <property type="entry name" value="EF-G"/>
    <property type="match status" value="1"/>
</dbReference>
<dbReference type="FunFam" id="3.30.230.10:FF:000003">
    <property type="entry name" value="Elongation factor G"/>
    <property type="match status" value="1"/>
</dbReference>
<dbReference type="Pfam" id="PF00679">
    <property type="entry name" value="EFG_C"/>
    <property type="match status" value="1"/>
</dbReference>
<comment type="subcellular location">
    <subcellularLocation>
        <location evidence="7">Cytoplasm</location>
    </subcellularLocation>
</comment>
<dbReference type="HAMAP" id="MF_00054_B">
    <property type="entry name" value="EF_G_EF_2_B"/>
    <property type="match status" value="1"/>
</dbReference>
<dbReference type="GO" id="GO:0032790">
    <property type="term" value="P:ribosome disassembly"/>
    <property type="evidence" value="ECO:0007669"/>
    <property type="project" value="TreeGrafter"/>
</dbReference>
<dbReference type="SUPFAM" id="SSF54980">
    <property type="entry name" value="EF-G C-terminal domain-like"/>
    <property type="match status" value="2"/>
</dbReference>
<name>A0A173WQ80_9FIRM</name>
<evidence type="ECO:0000256" key="3">
    <source>
        <dbReference type="ARBA" id="ARBA00022741"/>
    </source>
</evidence>
<dbReference type="InterPro" id="IPR005517">
    <property type="entry name" value="Transl_elong_EFG/EF2_IV"/>
</dbReference>
<dbReference type="Gene3D" id="3.30.230.10">
    <property type="match status" value="1"/>
</dbReference>
<keyword evidence="4 7" id="KW-0251">Elongation factor</keyword>
<dbReference type="InterPro" id="IPR020568">
    <property type="entry name" value="Ribosomal_Su5_D2-typ_SF"/>
</dbReference>
<dbReference type="SUPFAM" id="SSF50447">
    <property type="entry name" value="Translation proteins"/>
    <property type="match status" value="1"/>
</dbReference>
<dbReference type="RefSeq" id="WP_036377666.1">
    <property type="nucleotide sequence ID" value="NZ_CABIWZ010000001.1"/>
</dbReference>
<dbReference type="Gene3D" id="3.30.70.240">
    <property type="match status" value="1"/>
</dbReference>
<evidence type="ECO:0000256" key="7">
    <source>
        <dbReference type="HAMAP-Rule" id="MF_00054"/>
    </source>
</evidence>
<dbReference type="PRINTS" id="PR00315">
    <property type="entry name" value="ELONGATNFCT"/>
</dbReference>
<dbReference type="NCBIfam" id="NF009379">
    <property type="entry name" value="PRK12740.1-3"/>
    <property type="match status" value="1"/>
</dbReference>
<dbReference type="Gene3D" id="2.40.30.10">
    <property type="entry name" value="Translation factors"/>
    <property type="match status" value="1"/>
</dbReference>
<dbReference type="CDD" id="cd01434">
    <property type="entry name" value="EFG_mtEFG1_IV"/>
    <property type="match status" value="1"/>
</dbReference>
<gene>
    <name evidence="9" type="primary">fusA_1</name>
    <name evidence="7" type="synonym">fusA</name>
    <name evidence="9" type="ORF">ERS852385_00366</name>
</gene>
<dbReference type="eggNOG" id="COG0480">
    <property type="taxonomic scope" value="Bacteria"/>
</dbReference>
<dbReference type="InterPro" id="IPR009000">
    <property type="entry name" value="Transl_B-barrel_sf"/>
</dbReference>
<evidence type="ECO:0000256" key="1">
    <source>
        <dbReference type="ARBA" id="ARBA00005870"/>
    </source>
</evidence>
<dbReference type="AlphaFoldDB" id="A0A173WQ80"/>
<dbReference type="InterPro" id="IPR000795">
    <property type="entry name" value="T_Tr_GTP-bd_dom"/>
</dbReference>
<feature type="domain" description="Tr-type G" evidence="8">
    <location>
        <begin position="8"/>
        <end position="282"/>
    </location>
</feature>
<protein>
    <recommendedName>
        <fullName evidence="2 7">Elongation factor G</fullName>
        <shortName evidence="7">EF-G</shortName>
    </recommendedName>
</protein>
<comment type="similarity">
    <text evidence="1 7">Belongs to the TRAFAC class translation factor GTPase superfamily. Classic translation factor GTPase family. EF-G/EF-2 subfamily.</text>
</comment>
<dbReference type="PROSITE" id="PS51722">
    <property type="entry name" value="G_TR_2"/>
    <property type="match status" value="1"/>
</dbReference>
<reference evidence="9 10" key="1">
    <citation type="submission" date="2015-09" db="EMBL/GenBank/DDBJ databases">
        <authorList>
            <consortium name="Pathogen Informatics"/>
        </authorList>
    </citation>
    <scope>NUCLEOTIDE SEQUENCE [LARGE SCALE GENOMIC DNA]</scope>
    <source>
        <strain evidence="9 10">2789STDY5608828</strain>
    </source>
</reference>
<dbReference type="NCBIfam" id="TIGR00484">
    <property type="entry name" value="EF-G"/>
    <property type="match status" value="1"/>
</dbReference>
<dbReference type="InterPro" id="IPR047872">
    <property type="entry name" value="EFG_IV"/>
</dbReference>